<name>A0A5B8CRZ4_9PROT</name>
<protein>
    <submittedName>
        <fullName evidence="2">Uncharacterized protein</fullName>
    </submittedName>
</protein>
<dbReference type="Proteomes" id="UP000311008">
    <property type="component" value="Chromosome"/>
</dbReference>
<gene>
    <name evidence="2" type="ORF">FIU01_05470</name>
</gene>
<accession>A0A5B8CRZ4</accession>
<dbReference type="EMBL" id="CP040946">
    <property type="protein sequence ID" value="QDC44027.1"/>
    <property type="molecule type" value="Genomic_DNA"/>
</dbReference>
<keyword evidence="1" id="KW-0472">Membrane</keyword>
<dbReference type="OrthoDB" id="9157487at2"/>
<proteinExistence type="predicted"/>
<evidence type="ECO:0000256" key="1">
    <source>
        <dbReference type="SAM" id="Phobius"/>
    </source>
</evidence>
<keyword evidence="1" id="KW-1133">Transmembrane helix</keyword>
<sequence length="75" mass="8282">MLRALMAALAILHLGPGFAFLVVAFACEDSFSYFQSACQQDAFSAFVRLTFMAWAALITGLMVKIIVTKYINKIN</sequence>
<keyword evidence="3" id="KW-1185">Reference proteome</keyword>
<evidence type="ECO:0000313" key="3">
    <source>
        <dbReference type="Proteomes" id="UP000311008"/>
    </source>
</evidence>
<keyword evidence="1" id="KW-0812">Transmembrane</keyword>
<organism evidence="2 3">
    <name type="scientific">Methylophilus medardicus</name>
    <dbReference type="NCBI Taxonomy" id="2588534"/>
    <lineage>
        <taxon>Bacteria</taxon>
        <taxon>Pseudomonadati</taxon>
        <taxon>Pseudomonadota</taxon>
        <taxon>Betaproteobacteria</taxon>
        <taxon>Nitrosomonadales</taxon>
        <taxon>Methylophilaceae</taxon>
        <taxon>Methylophilus</taxon>
    </lineage>
</organism>
<dbReference type="AlphaFoldDB" id="A0A5B8CRZ4"/>
<evidence type="ECO:0000313" key="2">
    <source>
        <dbReference type="EMBL" id="QDC44027.1"/>
    </source>
</evidence>
<reference evidence="3" key="1">
    <citation type="journal article" date="2019" name="ISME J.">
        <title>Evolution in action: habitat transition from sediment to the pelagial leads to genome streamlining in Methylophilaceae.</title>
        <authorList>
            <person name="Salcher M."/>
            <person name="Schaefle D."/>
            <person name="Kaspar M."/>
            <person name="Neuenschwander S.M."/>
            <person name="Ghai R."/>
        </authorList>
    </citation>
    <scope>NUCLEOTIDE SEQUENCE [LARGE SCALE GENOMIC DNA]</scope>
    <source>
        <strain evidence="3">MMS-M-51</strain>
    </source>
</reference>
<dbReference type="RefSeq" id="WP_140003368.1">
    <property type="nucleotide sequence ID" value="NZ_CP040946.1"/>
</dbReference>
<feature type="transmembrane region" description="Helical" evidence="1">
    <location>
        <begin position="42"/>
        <end position="67"/>
    </location>
</feature>
<dbReference type="PROSITE" id="PS51257">
    <property type="entry name" value="PROKAR_LIPOPROTEIN"/>
    <property type="match status" value="1"/>
</dbReference>
<dbReference type="KEGG" id="mmec:FIU01_05470"/>